<dbReference type="Proteomes" id="UP000076738">
    <property type="component" value="Unassembled WGS sequence"/>
</dbReference>
<dbReference type="STRING" id="1330018.A0A167IQY1"/>
<evidence type="ECO:0000313" key="2">
    <source>
        <dbReference type="Proteomes" id="UP000076738"/>
    </source>
</evidence>
<dbReference type="AlphaFoldDB" id="A0A167IQY1"/>
<reference evidence="1 2" key="1">
    <citation type="journal article" date="2016" name="Mol. Biol. Evol.">
        <title>Comparative Genomics of Early-Diverging Mushroom-Forming Fungi Provides Insights into the Origins of Lignocellulose Decay Capabilities.</title>
        <authorList>
            <person name="Nagy L.G."/>
            <person name="Riley R."/>
            <person name="Tritt A."/>
            <person name="Adam C."/>
            <person name="Daum C."/>
            <person name="Floudas D."/>
            <person name="Sun H."/>
            <person name="Yadav J.S."/>
            <person name="Pangilinan J."/>
            <person name="Larsson K.H."/>
            <person name="Matsuura K."/>
            <person name="Barry K."/>
            <person name="Labutti K."/>
            <person name="Kuo R."/>
            <person name="Ohm R.A."/>
            <person name="Bhattacharya S.S."/>
            <person name="Shirouzu T."/>
            <person name="Yoshinaga Y."/>
            <person name="Martin F.M."/>
            <person name="Grigoriev I.V."/>
            <person name="Hibbett D.S."/>
        </authorList>
    </citation>
    <scope>NUCLEOTIDE SEQUENCE [LARGE SCALE GENOMIC DNA]</scope>
    <source>
        <strain evidence="1 2">TUFC12733</strain>
    </source>
</reference>
<dbReference type="EMBL" id="KV417306">
    <property type="protein sequence ID" value="KZO92868.1"/>
    <property type="molecule type" value="Genomic_DNA"/>
</dbReference>
<proteinExistence type="predicted"/>
<dbReference type="Gene3D" id="3.80.10.10">
    <property type="entry name" value="Ribonuclease Inhibitor"/>
    <property type="match status" value="1"/>
</dbReference>
<dbReference type="SUPFAM" id="SSF52047">
    <property type="entry name" value="RNI-like"/>
    <property type="match status" value="1"/>
</dbReference>
<keyword evidence="2" id="KW-1185">Reference proteome</keyword>
<gene>
    <name evidence="1" type="ORF">CALVIDRAFT_601149</name>
</gene>
<dbReference type="InterPro" id="IPR032675">
    <property type="entry name" value="LRR_dom_sf"/>
</dbReference>
<evidence type="ECO:0000313" key="1">
    <source>
        <dbReference type="EMBL" id="KZO92868.1"/>
    </source>
</evidence>
<organism evidence="1 2">
    <name type="scientific">Calocera viscosa (strain TUFC12733)</name>
    <dbReference type="NCBI Taxonomy" id="1330018"/>
    <lineage>
        <taxon>Eukaryota</taxon>
        <taxon>Fungi</taxon>
        <taxon>Dikarya</taxon>
        <taxon>Basidiomycota</taxon>
        <taxon>Agaricomycotina</taxon>
        <taxon>Dacrymycetes</taxon>
        <taxon>Dacrymycetales</taxon>
        <taxon>Dacrymycetaceae</taxon>
        <taxon>Calocera</taxon>
    </lineage>
</organism>
<protein>
    <submittedName>
        <fullName evidence="1">Uncharacterized protein</fullName>
    </submittedName>
</protein>
<dbReference type="OrthoDB" id="2269034at2759"/>
<accession>A0A167IQY1</accession>
<name>A0A167IQY1_CALVF</name>
<sequence>MQVHDDNLCYIERLPFELLSFIFDICEQDYGDEWRRQPHDRHRTSTAALCSVSTHWRDVAFGTPALWKTVCIRGPKTMERALAWFERSQSVGLDVSFLFSDWDDLPMALIDIQPYLSSIIAISLDGMLLSDLPQDFVKFLRAPNILRRLRLSEVTIPSSTALVQLLTPCTSLVYLDIASCSIDEDWMSPQEVDASPTHWFTLDHLEEIVFPPNSLTERLRRLLIAPHLRRVSILGANFLPSSPNELAIAVGKSAGPRIPPYLIFTLWLFVPEVESLTLVYPPDPEASSGMSGYVLALHAVVGGFDERWTNYPLPSASLPHDKWIPRPQTTLPRLRFLKLHGVPPSLPLSMLPERQRASSAGRRRDPLQKVIVSGQQEPKNWDRVAQILRAQGVVVESDFGARKDLRDTDFDLPHGST</sequence>